<keyword evidence="2" id="KW-0732">Signal</keyword>
<dbReference type="EMBL" id="STFG01000010">
    <property type="protein sequence ID" value="THU00666.1"/>
    <property type="molecule type" value="Genomic_DNA"/>
</dbReference>
<evidence type="ECO:0000256" key="1">
    <source>
        <dbReference type="SAM" id="Phobius"/>
    </source>
</evidence>
<feature type="signal peptide" evidence="2">
    <location>
        <begin position="1"/>
        <end position="21"/>
    </location>
</feature>
<keyword evidence="1" id="KW-0472">Membrane</keyword>
<dbReference type="InterPro" id="IPR026442">
    <property type="entry name" value="IPTL_CTERM"/>
</dbReference>
<feature type="transmembrane region" description="Helical" evidence="1">
    <location>
        <begin position="221"/>
        <end position="241"/>
    </location>
</feature>
<evidence type="ECO:0000256" key="2">
    <source>
        <dbReference type="SAM" id="SignalP"/>
    </source>
</evidence>
<accession>A0A4V4GR79</accession>
<dbReference type="AlphaFoldDB" id="A0A4V4GR79"/>
<gene>
    <name evidence="3" type="ORF">E9531_10370</name>
</gene>
<dbReference type="RefSeq" id="WP_136573684.1">
    <property type="nucleotide sequence ID" value="NZ_STFG01000010.1"/>
</dbReference>
<keyword evidence="1" id="KW-1133">Transmembrane helix</keyword>
<evidence type="ECO:0000313" key="4">
    <source>
        <dbReference type="Proteomes" id="UP000308917"/>
    </source>
</evidence>
<name>A0A4V4GR79_9BURK</name>
<sequence>MKHTLKLIPAALLAFSMTAHASVELVIQQVGADVVVRGSGSLTTGNMCMPHSGENAPRSINSKDANTDLPFAIVLQPLMLLFNASLFSAPEAYLQCQYSVTQKRGTGISSEAEISEEFSEGVSEGDLFGLFENPNQSENDQLSIILPPNYSSGSPLQFSGVIANKTLQDLGLTVGGSYSWTLSTEPVEQPSPTRLKAAGTELVSIVVQAAAAPNTATPVPALGAFGLMGLAGAIGAAGVAMHRRRKR</sequence>
<keyword evidence="1" id="KW-0812">Transmembrane</keyword>
<dbReference type="NCBIfam" id="TIGR04174">
    <property type="entry name" value="IPTL_CTERM"/>
    <property type="match status" value="1"/>
</dbReference>
<feature type="chain" id="PRO_5020761339" evidence="2">
    <location>
        <begin position="22"/>
        <end position="247"/>
    </location>
</feature>
<protein>
    <submittedName>
        <fullName evidence="3">IPTL-CTERM sorting domain-containing protein</fullName>
    </submittedName>
</protein>
<comment type="caution">
    <text evidence="3">The sequence shown here is derived from an EMBL/GenBank/DDBJ whole genome shotgun (WGS) entry which is preliminary data.</text>
</comment>
<keyword evidence="4" id="KW-1185">Reference proteome</keyword>
<evidence type="ECO:0000313" key="3">
    <source>
        <dbReference type="EMBL" id="THU00666.1"/>
    </source>
</evidence>
<organism evidence="3 4">
    <name type="scientific">Lampropedia puyangensis</name>
    <dbReference type="NCBI Taxonomy" id="1330072"/>
    <lineage>
        <taxon>Bacteria</taxon>
        <taxon>Pseudomonadati</taxon>
        <taxon>Pseudomonadota</taxon>
        <taxon>Betaproteobacteria</taxon>
        <taxon>Burkholderiales</taxon>
        <taxon>Comamonadaceae</taxon>
        <taxon>Lampropedia</taxon>
    </lineage>
</organism>
<reference evidence="3 4" key="1">
    <citation type="journal article" date="2015" name="Antonie Van Leeuwenhoek">
        <title>Lampropedia puyangensis sp. nov., isolated from symptomatic bark of Populus ? euramericana canker and emended description of Lampropedia hyalina (Ehrenberg 1832) Lee et al. 2004.</title>
        <authorList>
            <person name="Li Y."/>
            <person name="Wang T."/>
            <person name="Piao C.G."/>
            <person name="Wang L.F."/>
            <person name="Tian G.Z."/>
            <person name="Zhu T.H."/>
            <person name="Guo M.W."/>
        </authorList>
    </citation>
    <scope>NUCLEOTIDE SEQUENCE [LARGE SCALE GENOMIC DNA]</scope>
    <source>
        <strain evidence="3 4">2-bin</strain>
    </source>
</reference>
<dbReference type="Proteomes" id="UP000308917">
    <property type="component" value="Unassembled WGS sequence"/>
</dbReference>
<proteinExistence type="predicted"/>